<evidence type="ECO:0000256" key="1">
    <source>
        <dbReference type="PROSITE-ProRule" id="PRU00723"/>
    </source>
</evidence>
<dbReference type="EMBL" id="CAUYUJ010012544">
    <property type="protein sequence ID" value="CAK0834161.1"/>
    <property type="molecule type" value="Genomic_DNA"/>
</dbReference>
<dbReference type="InterPro" id="IPR001917">
    <property type="entry name" value="Aminotrans_II_pyridoxalP_BS"/>
</dbReference>
<feature type="region of interest" description="Disordered" evidence="2">
    <location>
        <begin position="94"/>
        <end position="122"/>
    </location>
</feature>
<feature type="zinc finger region" description="C3H1-type" evidence="1">
    <location>
        <begin position="537"/>
        <end position="564"/>
    </location>
</feature>
<keyword evidence="1" id="KW-0862">Zinc</keyword>
<feature type="region of interest" description="Disordered" evidence="2">
    <location>
        <begin position="201"/>
        <end position="220"/>
    </location>
</feature>
<feature type="compositionally biased region" description="Low complexity" evidence="2">
    <location>
        <begin position="208"/>
        <end position="220"/>
    </location>
</feature>
<dbReference type="InterPro" id="IPR000571">
    <property type="entry name" value="Znf_CCCH"/>
</dbReference>
<evidence type="ECO:0000313" key="5">
    <source>
        <dbReference type="Proteomes" id="UP001189429"/>
    </source>
</evidence>
<accession>A0ABN9SQI3</accession>
<organism evidence="4 5">
    <name type="scientific">Prorocentrum cordatum</name>
    <dbReference type="NCBI Taxonomy" id="2364126"/>
    <lineage>
        <taxon>Eukaryota</taxon>
        <taxon>Sar</taxon>
        <taxon>Alveolata</taxon>
        <taxon>Dinophyceae</taxon>
        <taxon>Prorocentrales</taxon>
        <taxon>Prorocentraceae</taxon>
        <taxon>Prorocentrum</taxon>
    </lineage>
</organism>
<dbReference type="PROSITE" id="PS50103">
    <property type="entry name" value="ZF_C3H1"/>
    <property type="match status" value="1"/>
</dbReference>
<feature type="region of interest" description="Disordered" evidence="2">
    <location>
        <begin position="141"/>
        <end position="163"/>
    </location>
</feature>
<feature type="compositionally biased region" description="Low complexity" evidence="2">
    <location>
        <begin position="142"/>
        <end position="157"/>
    </location>
</feature>
<name>A0ABN9SQI3_9DINO</name>
<feature type="region of interest" description="Disordered" evidence="2">
    <location>
        <begin position="1"/>
        <end position="59"/>
    </location>
</feature>
<proteinExistence type="predicted"/>
<keyword evidence="1" id="KW-0863">Zinc-finger</keyword>
<evidence type="ECO:0000313" key="4">
    <source>
        <dbReference type="EMBL" id="CAK0834161.1"/>
    </source>
</evidence>
<evidence type="ECO:0000259" key="3">
    <source>
        <dbReference type="PROSITE" id="PS50103"/>
    </source>
</evidence>
<gene>
    <name evidence="4" type="ORF">PCOR1329_LOCUS31643</name>
</gene>
<sequence length="694" mass="74762">MASRGGATGGARPRRGGEAGREGHETVMWKATFIEVGDAEPKGSLSPRPSSEPCSESSSYRVAFFDADRMRAAALSRRMGEAWASNSRETMRKLLSADPSIDSVGETQGEEEDSPVRQCSTSSTCEAVQYVSEACSGSTAVGLSSLSDSGSSDSASACETRSTATPRYDLATVPARQRRGGEAGREGHEKVMWKATFIEVGDDEPKGSLSPRPSSEPCSESSSYRVAFFDADRMRAAALSRRMEEAWASNSRETMRNSLEKRRMSAAADTIHLLPEQLSSVVQIKAESLADSVKLDLSLVQKAIRRSGGDGDVVDVAVDQLDKIPEIIRSSFDSKILEANVAIRMKLSAIMQTLKSLSPESQEVQLWSIPEELEQITGEAVDQAVQESKRKAASCCDHVLRSLPEDAGFSRRALKEAKSQIVESVPEMYSQTMRALRSTTNANVRHAVACMDDLKQVPVTNHLVADVLLRAKMSTLPQTDGASLISPASTPPAACYCVKDGGADGASTNHHSQVQASLAPHAECTHHSNPGSLGHPEMCVRPCLYFARGQCTSGDGCRFCHCPHPARPVHLGRSHRRAMEATTMAECFGILLPVLERKMLALRLSTGTLQLLADQQCAGPCAAPVDAGSRAKPRELRTLGKAFGALSMRSLLVVLQKKVGAQNSREKVLLDALMLEVREAGFLVDLGEEVQEDA</sequence>
<keyword evidence="5" id="KW-1185">Reference proteome</keyword>
<dbReference type="Proteomes" id="UP001189429">
    <property type="component" value="Unassembled WGS sequence"/>
</dbReference>
<comment type="caution">
    <text evidence="4">The sequence shown here is derived from an EMBL/GenBank/DDBJ whole genome shotgun (WGS) entry which is preliminary data.</text>
</comment>
<keyword evidence="1" id="KW-0479">Metal-binding</keyword>
<feature type="compositionally biased region" description="Low complexity" evidence="2">
    <location>
        <begin position="44"/>
        <end position="59"/>
    </location>
</feature>
<protein>
    <recommendedName>
        <fullName evidence="3">C3H1-type domain-containing protein</fullName>
    </recommendedName>
</protein>
<reference evidence="4" key="1">
    <citation type="submission" date="2023-10" db="EMBL/GenBank/DDBJ databases">
        <authorList>
            <person name="Chen Y."/>
            <person name="Shah S."/>
            <person name="Dougan E. K."/>
            <person name="Thang M."/>
            <person name="Chan C."/>
        </authorList>
    </citation>
    <scope>NUCLEOTIDE SEQUENCE [LARGE SCALE GENOMIC DNA]</scope>
</reference>
<dbReference type="PROSITE" id="PS00599">
    <property type="entry name" value="AA_TRANSFER_CLASS_2"/>
    <property type="match status" value="1"/>
</dbReference>
<evidence type="ECO:0000256" key="2">
    <source>
        <dbReference type="SAM" id="MobiDB-lite"/>
    </source>
</evidence>
<feature type="domain" description="C3H1-type" evidence="3">
    <location>
        <begin position="537"/>
        <end position="564"/>
    </location>
</feature>
<feature type="compositionally biased region" description="Basic and acidic residues" evidence="2">
    <location>
        <begin position="15"/>
        <end position="27"/>
    </location>
</feature>